<dbReference type="GO" id="GO:0003723">
    <property type="term" value="F:RNA binding"/>
    <property type="evidence" value="ECO:0007669"/>
    <property type="project" value="InterPro"/>
</dbReference>
<dbReference type="eggNOG" id="COG3707">
    <property type="taxonomic scope" value="Bacteria"/>
</dbReference>
<evidence type="ECO:0000256" key="1">
    <source>
        <dbReference type="ARBA" id="ARBA00023015"/>
    </source>
</evidence>
<reference evidence="4" key="1">
    <citation type="submission" date="2009-01" db="EMBL/GenBank/DDBJ databases">
        <title>Complete sequence of chromosome of Arthrobacter chlorophenolicus A6.</title>
        <authorList>
            <consortium name="US DOE Joint Genome Institute"/>
            <person name="Lucas S."/>
            <person name="Copeland A."/>
            <person name="Lapidus A."/>
            <person name="Glavina del Rio T."/>
            <person name="Tice H."/>
            <person name="Bruce D."/>
            <person name="Goodwin L."/>
            <person name="Pitluck S."/>
            <person name="Goltsman E."/>
            <person name="Clum A."/>
            <person name="Larimer F."/>
            <person name="Land M."/>
            <person name="Hauser L."/>
            <person name="Kyrpides N."/>
            <person name="Mikhailova N."/>
            <person name="Jansson J."/>
            <person name="Richardson P."/>
        </authorList>
    </citation>
    <scope>NUCLEOTIDE SEQUENCE [LARGE SCALE GENOMIC DNA]</scope>
    <source>
        <strain evidence="4">A6</strain>
    </source>
</reference>
<dbReference type="SMART" id="SM01012">
    <property type="entry name" value="ANTAR"/>
    <property type="match status" value="1"/>
</dbReference>
<dbReference type="InterPro" id="IPR036388">
    <property type="entry name" value="WH-like_DNA-bd_sf"/>
</dbReference>
<dbReference type="HOGENOM" id="CLU_965234_0_0_11"/>
<gene>
    <name evidence="4" type="ordered locus">Achl_1699</name>
</gene>
<keyword evidence="2" id="KW-0804">Transcription</keyword>
<dbReference type="OrthoDB" id="4929862at2"/>
<dbReference type="InterPro" id="IPR036913">
    <property type="entry name" value="YegP-like_sf"/>
</dbReference>
<evidence type="ECO:0000313" key="4">
    <source>
        <dbReference type="EMBL" id="ACL39684.1"/>
    </source>
</evidence>
<dbReference type="eggNOG" id="COG3422">
    <property type="taxonomic scope" value="Bacteria"/>
</dbReference>
<dbReference type="Proteomes" id="UP000002505">
    <property type="component" value="Chromosome"/>
</dbReference>
<dbReference type="Pfam" id="PF03861">
    <property type="entry name" value="ANTAR"/>
    <property type="match status" value="1"/>
</dbReference>
<dbReference type="SUPFAM" id="SSF160113">
    <property type="entry name" value="YegP-like"/>
    <property type="match status" value="1"/>
</dbReference>
<dbReference type="RefSeq" id="WP_015936904.1">
    <property type="nucleotide sequence ID" value="NC_011886.1"/>
</dbReference>
<evidence type="ECO:0000313" key="5">
    <source>
        <dbReference type="Proteomes" id="UP000002505"/>
    </source>
</evidence>
<dbReference type="InterPro" id="IPR029016">
    <property type="entry name" value="GAF-like_dom_sf"/>
</dbReference>
<keyword evidence="5" id="KW-1185">Reference proteome</keyword>
<protein>
    <recommendedName>
        <fullName evidence="3">ANTAR domain-containing protein</fullName>
    </recommendedName>
</protein>
<dbReference type="AlphaFoldDB" id="B8H6W3"/>
<dbReference type="KEGG" id="ach:Achl_1699"/>
<feature type="domain" description="ANTAR" evidence="3">
    <location>
        <begin position="212"/>
        <end position="273"/>
    </location>
</feature>
<dbReference type="SUPFAM" id="SSF55781">
    <property type="entry name" value="GAF domain-like"/>
    <property type="match status" value="1"/>
</dbReference>
<dbReference type="InterPro" id="IPR010879">
    <property type="entry name" value="DUF1508"/>
</dbReference>
<dbReference type="STRING" id="452863.Achl_1699"/>
<evidence type="ECO:0000259" key="3">
    <source>
        <dbReference type="PROSITE" id="PS50921"/>
    </source>
</evidence>
<dbReference type="Gene3D" id="1.10.10.10">
    <property type="entry name" value="Winged helix-like DNA-binding domain superfamily/Winged helix DNA-binding domain"/>
    <property type="match status" value="1"/>
</dbReference>
<dbReference type="PROSITE" id="PS50921">
    <property type="entry name" value="ANTAR"/>
    <property type="match status" value="1"/>
</dbReference>
<dbReference type="InterPro" id="IPR011006">
    <property type="entry name" value="CheY-like_superfamily"/>
</dbReference>
<dbReference type="Pfam" id="PF07411">
    <property type="entry name" value="DUF1508"/>
    <property type="match status" value="1"/>
</dbReference>
<dbReference type="SUPFAM" id="SSF52172">
    <property type="entry name" value="CheY-like"/>
    <property type="match status" value="1"/>
</dbReference>
<evidence type="ECO:0000256" key="2">
    <source>
        <dbReference type="ARBA" id="ARBA00023163"/>
    </source>
</evidence>
<dbReference type="Gene3D" id="2.30.29.80">
    <property type="match status" value="1"/>
</dbReference>
<keyword evidence="1" id="KW-0805">Transcription regulation</keyword>
<sequence>MSGLFELFTDQHDHVRFRVLARDGAILAVSGAYPDKASAARAITQTRESAGTGLINDHCGPVAGFHPGPSGDVGNVRTKSDVMFDDIALNSESIEEALGTLAVVAGFLLASIESVALCSITLSRPKKATVRVCSARPPVDVLTGEPQPAFPLQRPEEAFVSVLGIPLLDKGAPRAVLTLWSCDSTPITGGDSRAAHSVAERVSRVLRQALRMAELRETAENLYAALEHRTAIDTAIGVIMGQNRCDHDTAYDMLLRASSTRNVKVRDLAAALLGSVSGEHRAPVHFDP</sequence>
<proteinExistence type="predicted"/>
<name>B8H6W3_PSECP</name>
<dbReference type="EMBL" id="CP001341">
    <property type="protein sequence ID" value="ACL39684.1"/>
    <property type="molecule type" value="Genomic_DNA"/>
</dbReference>
<dbReference type="Gene3D" id="3.30.450.40">
    <property type="match status" value="1"/>
</dbReference>
<accession>B8H6W3</accession>
<organism evidence="4 5">
    <name type="scientific">Pseudarthrobacter chlorophenolicus (strain ATCC 700700 / DSM 12829 / CIP 107037 / JCM 12360 / KCTC 9906 / NCIMB 13794 / A6)</name>
    <name type="common">Arthrobacter chlorophenolicus</name>
    <dbReference type="NCBI Taxonomy" id="452863"/>
    <lineage>
        <taxon>Bacteria</taxon>
        <taxon>Bacillati</taxon>
        <taxon>Actinomycetota</taxon>
        <taxon>Actinomycetes</taxon>
        <taxon>Micrococcales</taxon>
        <taxon>Micrococcaceae</taxon>
        <taxon>Pseudarthrobacter</taxon>
    </lineage>
</organism>
<dbReference type="InterPro" id="IPR005561">
    <property type="entry name" value="ANTAR"/>
</dbReference>